<reference evidence="1" key="1">
    <citation type="submission" date="2021-02" db="EMBL/GenBank/DDBJ databases">
        <authorList>
            <person name="Nowell W R."/>
        </authorList>
    </citation>
    <scope>NUCLEOTIDE SEQUENCE</scope>
    <source>
        <strain evidence="1">Ploen Becks lab</strain>
    </source>
</reference>
<dbReference type="Proteomes" id="UP000663879">
    <property type="component" value="Unassembled WGS sequence"/>
</dbReference>
<accession>A0A814M0M8</accession>
<proteinExistence type="predicted"/>
<comment type="caution">
    <text evidence="1">The sequence shown here is derived from an EMBL/GenBank/DDBJ whole genome shotgun (WGS) entry which is preliminary data.</text>
</comment>
<name>A0A814M0M8_9BILA</name>
<evidence type="ECO:0000313" key="2">
    <source>
        <dbReference type="Proteomes" id="UP000663879"/>
    </source>
</evidence>
<gene>
    <name evidence="1" type="ORF">OXX778_LOCUS19837</name>
</gene>
<keyword evidence="2" id="KW-1185">Reference proteome</keyword>
<protein>
    <submittedName>
        <fullName evidence="1">Uncharacterized protein</fullName>
    </submittedName>
</protein>
<dbReference type="AlphaFoldDB" id="A0A814M0M8"/>
<dbReference type="EMBL" id="CAJNOC010006236">
    <property type="protein sequence ID" value="CAF1073317.1"/>
    <property type="molecule type" value="Genomic_DNA"/>
</dbReference>
<evidence type="ECO:0000313" key="1">
    <source>
        <dbReference type="EMBL" id="CAF1073317.1"/>
    </source>
</evidence>
<sequence length="344" mass="40434">MNRKELLELFHKSVENIERIKQHLNVLLDEDTPSEYNTCDSLQTVNSDSESSTNKSDFGKKKRKTIKFSDIDKIRNLINSNDHKNIVLLYKLCINARIRIIKKAEMNRLLRFSGFKFDEDSVLFKNKKKYLMNLPDNDIHFLVKLFELSNSMNKQTNVKAILKFLMRPKIMLKSSQNFKTATGSLTTKYARNLVRKIKKSLPMKKGNKILEMREELRELSDSSSLSSQKSQSIIITRSKRRKEINYSGDDFDYDTNNDSDYTELEENEKENSVKVNRLEYSDSEETNLDHNSNNQVKNTPTALDRFVTEEELKYEITKILDLYKCDKQTVKNVFRTIYATHFKK</sequence>
<organism evidence="1 2">
    <name type="scientific">Brachionus calyciflorus</name>
    <dbReference type="NCBI Taxonomy" id="104777"/>
    <lineage>
        <taxon>Eukaryota</taxon>
        <taxon>Metazoa</taxon>
        <taxon>Spiralia</taxon>
        <taxon>Gnathifera</taxon>
        <taxon>Rotifera</taxon>
        <taxon>Eurotatoria</taxon>
        <taxon>Monogononta</taxon>
        <taxon>Pseudotrocha</taxon>
        <taxon>Ploima</taxon>
        <taxon>Brachionidae</taxon>
        <taxon>Brachionus</taxon>
    </lineage>
</organism>